<sequence length="296" mass="33006">MADDKDVWMYNPSVALAILGAVVYGILFLAISYQTFFRYRAWFFTVVVVGSGVEVAGYVLRAYSAKNQTVLTPFVLTLTFIVLAPVFIAAGNYLLISRLIRAVLPPSHHRVLGIPGKRLTPIFVVCDVVSFIIQGNGSAIASSDNWQGQKEKIGRYILIGGLAFQLISFGLFLCVFRRFHVLANRMARPEAPKGWRQVVLSVYVSSILIMVRCIYRVCEFAEGMNGYAFRTEWLFWVFETLPMIGAIGIFVIYPPSRFLGRNGAALPKEVGSGNSVQLSAGKKRWFHKKRSESSAV</sequence>
<organism evidence="6 7">
    <name type="scientific">Conoideocrella luteorostrata</name>
    <dbReference type="NCBI Taxonomy" id="1105319"/>
    <lineage>
        <taxon>Eukaryota</taxon>
        <taxon>Fungi</taxon>
        <taxon>Dikarya</taxon>
        <taxon>Ascomycota</taxon>
        <taxon>Pezizomycotina</taxon>
        <taxon>Sordariomycetes</taxon>
        <taxon>Hypocreomycetidae</taxon>
        <taxon>Hypocreales</taxon>
        <taxon>Clavicipitaceae</taxon>
        <taxon>Conoideocrella</taxon>
    </lineage>
</organism>
<feature type="transmembrane region" description="Helical" evidence="5">
    <location>
        <begin position="153"/>
        <end position="176"/>
    </location>
</feature>
<evidence type="ECO:0008006" key="8">
    <source>
        <dbReference type="Google" id="ProtNLM"/>
    </source>
</evidence>
<evidence type="ECO:0000256" key="4">
    <source>
        <dbReference type="ARBA" id="ARBA00023136"/>
    </source>
</evidence>
<dbReference type="AlphaFoldDB" id="A0AAJ0CJ72"/>
<evidence type="ECO:0000313" key="6">
    <source>
        <dbReference type="EMBL" id="KAK2594050.1"/>
    </source>
</evidence>
<comment type="subcellular location">
    <subcellularLocation>
        <location evidence="1">Membrane</location>
        <topology evidence="1">Multi-pass membrane protein</topology>
    </subcellularLocation>
</comment>
<dbReference type="PANTHER" id="PTHR31465">
    <property type="entry name" value="PROTEIN RTA1-RELATED"/>
    <property type="match status" value="1"/>
</dbReference>
<feature type="transmembrane region" description="Helical" evidence="5">
    <location>
        <begin position="43"/>
        <end position="64"/>
    </location>
</feature>
<feature type="transmembrane region" description="Helical" evidence="5">
    <location>
        <begin position="12"/>
        <end position="31"/>
    </location>
</feature>
<dbReference type="PANTHER" id="PTHR31465:SF28">
    <property type="entry name" value="DOMAIN PROTEIN, PUTATIVE-RELATED"/>
    <property type="match status" value="1"/>
</dbReference>
<reference evidence="6" key="1">
    <citation type="submission" date="2023-06" db="EMBL/GenBank/DDBJ databases">
        <title>Conoideocrella luteorostrata (Hypocreales: Clavicipitaceae), a potential biocontrol fungus for elongate hemlock scale in United States Christmas tree production areas.</title>
        <authorList>
            <person name="Barrett H."/>
            <person name="Lovett B."/>
            <person name="Macias A.M."/>
            <person name="Stajich J.E."/>
            <person name="Kasson M.T."/>
        </authorList>
    </citation>
    <scope>NUCLEOTIDE SEQUENCE</scope>
    <source>
        <strain evidence="6">ARSEF 14590</strain>
    </source>
</reference>
<evidence type="ECO:0000256" key="1">
    <source>
        <dbReference type="ARBA" id="ARBA00004141"/>
    </source>
</evidence>
<evidence type="ECO:0000256" key="2">
    <source>
        <dbReference type="ARBA" id="ARBA00022692"/>
    </source>
</evidence>
<dbReference type="Pfam" id="PF04479">
    <property type="entry name" value="RTA1"/>
    <property type="match status" value="1"/>
</dbReference>
<name>A0AAJ0CJ72_9HYPO</name>
<feature type="transmembrane region" description="Helical" evidence="5">
    <location>
        <begin position="233"/>
        <end position="253"/>
    </location>
</feature>
<feature type="transmembrane region" description="Helical" evidence="5">
    <location>
        <begin position="197"/>
        <end position="217"/>
    </location>
</feature>
<keyword evidence="4 5" id="KW-0472">Membrane</keyword>
<feature type="transmembrane region" description="Helical" evidence="5">
    <location>
        <begin position="116"/>
        <end position="133"/>
    </location>
</feature>
<dbReference type="InterPro" id="IPR007568">
    <property type="entry name" value="RTA1"/>
</dbReference>
<feature type="transmembrane region" description="Helical" evidence="5">
    <location>
        <begin position="70"/>
        <end position="95"/>
    </location>
</feature>
<protein>
    <recommendedName>
        <fullName evidence="8">RTM1-like protein</fullName>
    </recommendedName>
</protein>
<keyword evidence="3 5" id="KW-1133">Transmembrane helix</keyword>
<keyword evidence="7" id="KW-1185">Reference proteome</keyword>
<evidence type="ECO:0000256" key="5">
    <source>
        <dbReference type="SAM" id="Phobius"/>
    </source>
</evidence>
<comment type="caution">
    <text evidence="6">The sequence shown here is derived from an EMBL/GenBank/DDBJ whole genome shotgun (WGS) entry which is preliminary data.</text>
</comment>
<gene>
    <name evidence="6" type="ORF">QQS21_008235</name>
</gene>
<dbReference type="EMBL" id="JASWJB010000183">
    <property type="protein sequence ID" value="KAK2594050.1"/>
    <property type="molecule type" value="Genomic_DNA"/>
</dbReference>
<keyword evidence="2 5" id="KW-0812">Transmembrane</keyword>
<dbReference type="Proteomes" id="UP001251528">
    <property type="component" value="Unassembled WGS sequence"/>
</dbReference>
<dbReference type="GO" id="GO:0016020">
    <property type="term" value="C:membrane"/>
    <property type="evidence" value="ECO:0007669"/>
    <property type="project" value="UniProtKB-SubCell"/>
</dbReference>
<evidence type="ECO:0000313" key="7">
    <source>
        <dbReference type="Proteomes" id="UP001251528"/>
    </source>
</evidence>
<evidence type="ECO:0000256" key="3">
    <source>
        <dbReference type="ARBA" id="ARBA00022989"/>
    </source>
</evidence>
<proteinExistence type="predicted"/>
<accession>A0AAJ0CJ72</accession>